<proteinExistence type="predicted"/>
<organism evidence="3 4">
    <name type="scientific">Diploptera punctata</name>
    <name type="common">Pacific beetle cockroach</name>
    <dbReference type="NCBI Taxonomy" id="6984"/>
    <lineage>
        <taxon>Eukaryota</taxon>
        <taxon>Metazoa</taxon>
        <taxon>Ecdysozoa</taxon>
        <taxon>Arthropoda</taxon>
        <taxon>Hexapoda</taxon>
        <taxon>Insecta</taxon>
        <taxon>Pterygota</taxon>
        <taxon>Neoptera</taxon>
        <taxon>Polyneoptera</taxon>
        <taxon>Dictyoptera</taxon>
        <taxon>Blattodea</taxon>
        <taxon>Blaberoidea</taxon>
        <taxon>Blaberidae</taxon>
        <taxon>Diplopterinae</taxon>
        <taxon>Diploptera</taxon>
    </lineage>
</organism>
<keyword evidence="4" id="KW-1185">Reference proteome</keyword>
<feature type="compositionally biased region" description="Low complexity" evidence="1">
    <location>
        <begin position="85"/>
        <end position="132"/>
    </location>
</feature>
<evidence type="ECO:0000313" key="3">
    <source>
        <dbReference type="EMBL" id="KAJ9593959.1"/>
    </source>
</evidence>
<sequence>MSATNIYVCLLAFLVYLLVPSFSAPAVTEETFYDQRQNGSENLRIHVNGIYIIDAPAEVLLALASLSDDSATQQQLMELISGSLASSTAKPTTTAGTTASTTSELPETSPSSTAAATVEELTSTITTATTPEKPVLSESTKPPKKTKGRLRLSSLLMPFIRRL</sequence>
<reference evidence="3" key="1">
    <citation type="journal article" date="2023" name="IScience">
        <title>Live-bearing cockroach genome reveals convergent evolutionary mechanisms linked to viviparity in insects and beyond.</title>
        <authorList>
            <person name="Fouks B."/>
            <person name="Harrison M.C."/>
            <person name="Mikhailova A.A."/>
            <person name="Marchal E."/>
            <person name="English S."/>
            <person name="Carruthers M."/>
            <person name="Jennings E.C."/>
            <person name="Chiamaka E.L."/>
            <person name="Frigard R.A."/>
            <person name="Pippel M."/>
            <person name="Attardo G.M."/>
            <person name="Benoit J.B."/>
            <person name="Bornberg-Bauer E."/>
            <person name="Tobe S.S."/>
        </authorList>
    </citation>
    <scope>NUCLEOTIDE SEQUENCE</scope>
    <source>
        <strain evidence="3">Stay&amp;Tobe</strain>
    </source>
</reference>
<feature type="chain" id="PRO_5042081629" evidence="2">
    <location>
        <begin position="29"/>
        <end position="163"/>
    </location>
</feature>
<comment type="caution">
    <text evidence="3">The sequence shown here is derived from an EMBL/GenBank/DDBJ whole genome shotgun (WGS) entry which is preliminary data.</text>
</comment>
<feature type="signal peptide" evidence="2">
    <location>
        <begin position="1"/>
        <end position="28"/>
    </location>
</feature>
<protein>
    <submittedName>
        <fullName evidence="3">Uncharacterized protein</fullName>
    </submittedName>
</protein>
<evidence type="ECO:0000256" key="1">
    <source>
        <dbReference type="SAM" id="MobiDB-lite"/>
    </source>
</evidence>
<dbReference type="EMBL" id="JASPKZ010003083">
    <property type="protein sequence ID" value="KAJ9593959.1"/>
    <property type="molecule type" value="Genomic_DNA"/>
</dbReference>
<evidence type="ECO:0000256" key="2">
    <source>
        <dbReference type="SAM" id="SignalP"/>
    </source>
</evidence>
<feature type="region of interest" description="Disordered" evidence="1">
    <location>
        <begin position="85"/>
        <end position="148"/>
    </location>
</feature>
<dbReference type="AlphaFoldDB" id="A0AAD8A7M3"/>
<keyword evidence="2" id="KW-0732">Signal</keyword>
<accession>A0AAD8A7M3</accession>
<dbReference type="Proteomes" id="UP001233999">
    <property type="component" value="Unassembled WGS sequence"/>
</dbReference>
<gene>
    <name evidence="3" type="ORF">L9F63_014600</name>
</gene>
<evidence type="ECO:0000313" key="4">
    <source>
        <dbReference type="Proteomes" id="UP001233999"/>
    </source>
</evidence>
<reference evidence="3" key="2">
    <citation type="submission" date="2023-05" db="EMBL/GenBank/DDBJ databases">
        <authorList>
            <person name="Fouks B."/>
        </authorList>
    </citation>
    <scope>NUCLEOTIDE SEQUENCE</scope>
    <source>
        <strain evidence="3">Stay&amp;Tobe</strain>
        <tissue evidence="3">Testes</tissue>
    </source>
</reference>
<name>A0AAD8A7M3_DIPPU</name>